<evidence type="ECO:0000256" key="3">
    <source>
        <dbReference type="SAM" id="SignalP"/>
    </source>
</evidence>
<dbReference type="Pfam" id="PF13505">
    <property type="entry name" value="OMP_b-brl"/>
    <property type="match status" value="1"/>
</dbReference>
<dbReference type="Proteomes" id="UP000624279">
    <property type="component" value="Unassembled WGS sequence"/>
</dbReference>
<dbReference type="InterPro" id="IPR011250">
    <property type="entry name" value="OMP/PagP_B-barrel"/>
</dbReference>
<evidence type="ECO:0000256" key="2">
    <source>
        <dbReference type="ARBA" id="ARBA00022729"/>
    </source>
</evidence>
<name>A0ABR6Y927_9BURK</name>
<feature type="signal peptide" evidence="3">
    <location>
        <begin position="1"/>
        <end position="30"/>
    </location>
</feature>
<dbReference type="PROSITE" id="PS51257">
    <property type="entry name" value="PROKAR_LIPOPROTEIN"/>
    <property type="match status" value="1"/>
</dbReference>
<evidence type="ECO:0000313" key="5">
    <source>
        <dbReference type="EMBL" id="MBC3872679.1"/>
    </source>
</evidence>
<dbReference type="Gene3D" id="2.40.160.20">
    <property type="match status" value="1"/>
</dbReference>
<feature type="chain" id="PRO_5045440246" evidence="3">
    <location>
        <begin position="31"/>
        <end position="193"/>
    </location>
</feature>
<comment type="caution">
    <text evidence="5">The sequence shown here is derived from an EMBL/GenBank/DDBJ whole genome shotgun (WGS) entry which is preliminary data.</text>
</comment>
<sequence>MKKLFSVVAVAIQFGVASFACLSFAQVAHAQQVYVGASVMTPGEGKWSYAPGVSVADYDHSLAKKIYAGIELDRDLSIEAGYLDWGYRFQSPSIGSQHSMSRQLQLKINMVYAAAKISKPVSDNWTLFAKAGIARTQFDNDQVSSDSYVRGLVGFGAEYSVTKQLGLVVEFHRAGSNQGTPQQKLEAGIKWRF</sequence>
<evidence type="ECO:0000313" key="6">
    <source>
        <dbReference type="Proteomes" id="UP000624279"/>
    </source>
</evidence>
<evidence type="ECO:0000259" key="4">
    <source>
        <dbReference type="Pfam" id="PF13505"/>
    </source>
</evidence>
<protein>
    <submittedName>
        <fullName evidence="5">Outer membrane beta-barrel protein</fullName>
    </submittedName>
</protein>
<accession>A0ABR6Y927</accession>
<keyword evidence="2 3" id="KW-0732">Signal</keyword>
<evidence type="ECO:0000256" key="1">
    <source>
        <dbReference type="ARBA" id="ARBA00004442"/>
    </source>
</evidence>
<dbReference type="EMBL" id="JACOGA010000003">
    <property type="protein sequence ID" value="MBC3872679.1"/>
    <property type="molecule type" value="Genomic_DNA"/>
</dbReference>
<dbReference type="SUPFAM" id="SSF56925">
    <property type="entry name" value="OMPA-like"/>
    <property type="match status" value="1"/>
</dbReference>
<comment type="subcellular location">
    <subcellularLocation>
        <location evidence="1">Cell outer membrane</location>
    </subcellularLocation>
</comment>
<feature type="domain" description="Outer membrane protein beta-barrel" evidence="4">
    <location>
        <begin position="17"/>
        <end position="193"/>
    </location>
</feature>
<reference evidence="5 6" key="1">
    <citation type="submission" date="2020-08" db="EMBL/GenBank/DDBJ databases">
        <title>Novel species isolated from subtropical streams in China.</title>
        <authorList>
            <person name="Lu H."/>
        </authorList>
    </citation>
    <scope>NUCLEOTIDE SEQUENCE [LARGE SCALE GENOMIC DNA]</scope>
    <source>
        <strain evidence="5 6">LX15W</strain>
    </source>
</reference>
<gene>
    <name evidence="5" type="ORF">H8K55_03690</name>
</gene>
<organism evidence="5 6">
    <name type="scientific">Undibacterium flavidum</name>
    <dbReference type="NCBI Taxonomy" id="2762297"/>
    <lineage>
        <taxon>Bacteria</taxon>
        <taxon>Pseudomonadati</taxon>
        <taxon>Pseudomonadota</taxon>
        <taxon>Betaproteobacteria</taxon>
        <taxon>Burkholderiales</taxon>
        <taxon>Oxalobacteraceae</taxon>
        <taxon>Undibacterium</taxon>
    </lineage>
</organism>
<dbReference type="RefSeq" id="WP_186940688.1">
    <property type="nucleotide sequence ID" value="NZ_JACOGA010000003.1"/>
</dbReference>
<dbReference type="InterPro" id="IPR027385">
    <property type="entry name" value="Beta-barrel_OMP"/>
</dbReference>
<keyword evidence="6" id="KW-1185">Reference proteome</keyword>
<proteinExistence type="predicted"/>